<dbReference type="Proteomes" id="UP001152798">
    <property type="component" value="Chromosome 5"/>
</dbReference>
<keyword evidence="3" id="KW-1185">Reference proteome</keyword>
<gene>
    <name evidence="2" type="ORF">NEZAVI_LOCUS11795</name>
</gene>
<evidence type="ECO:0000313" key="3">
    <source>
        <dbReference type="Proteomes" id="UP001152798"/>
    </source>
</evidence>
<dbReference type="EMBL" id="OV725081">
    <property type="protein sequence ID" value="CAH1403138.1"/>
    <property type="molecule type" value="Genomic_DNA"/>
</dbReference>
<accession>A0A9P0HIG7</accession>
<evidence type="ECO:0000313" key="2">
    <source>
        <dbReference type="EMBL" id="CAH1403138.1"/>
    </source>
</evidence>
<name>A0A9P0HIG7_NEZVI</name>
<feature type="region of interest" description="Disordered" evidence="1">
    <location>
        <begin position="55"/>
        <end position="99"/>
    </location>
</feature>
<protein>
    <submittedName>
        <fullName evidence="2">Uncharacterized protein</fullName>
    </submittedName>
</protein>
<reference evidence="2" key="1">
    <citation type="submission" date="2022-01" db="EMBL/GenBank/DDBJ databases">
        <authorList>
            <person name="King R."/>
        </authorList>
    </citation>
    <scope>NUCLEOTIDE SEQUENCE</scope>
</reference>
<proteinExistence type="predicted"/>
<sequence length="99" mass="11341">MGKCHKLRITVRGMERYIGLLGITRMDRKTNKWIGAKTDLPDIVEKVQIRKHMDQAVGLVSKRSREEERTSADGLGQGDEEDLRGSSLEEYSLPLERKE</sequence>
<organism evidence="2 3">
    <name type="scientific">Nezara viridula</name>
    <name type="common">Southern green stink bug</name>
    <name type="synonym">Cimex viridulus</name>
    <dbReference type="NCBI Taxonomy" id="85310"/>
    <lineage>
        <taxon>Eukaryota</taxon>
        <taxon>Metazoa</taxon>
        <taxon>Ecdysozoa</taxon>
        <taxon>Arthropoda</taxon>
        <taxon>Hexapoda</taxon>
        <taxon>Insecta</taxon>
        <taxon>Pterygota</taxon>
        <taxon>Neoptera</taxon>
        <taxon>Paraneoptera</taxon>
        <taxon>Hemiptera</taxon>
        <taxon>Heteroptera</taxon>
        <taxon>Panheteroptera</taxon>
        <taxon>Pentatomomorpha</taxon>
        <taxon>Pentatomoidea</taxon>
        <taxon>Pentatomidae</taxon>
        <taxon>Pentatominae</taxon>
        <taxon>Nezara</taxon>
    </lineage>
</organism>
<dbReference type="OrthoDB" id="6627262at2759"/>
<dbReference type="AlphaFoldDB" id="A0A9P0HIG7"/>
<evidence type="ECO:0000256" key="1">
    <source>
        <dbReference type="SAM" id="MobiDB-lite"/>
    </source>
</evidence>